<dbReference type="InterPro" id="IPR003822">
    <property type="entry name" value="PAH"/>
</dbReference>
<dbReference type="InterPro" id="IPR013194">
    <property type="entry name" value="HDAC_interact_dom"/>
</dbReference>
<dbReference type="PANTHER" id="PTHR12346">
    <property type="entry name" value="SIN3B-RELATED"/>
    <property type="match status" value="1"/>
</dbReference>
<feature type="region of interest" description="Disordered" evidence="8">
    <location>
        <begin position="1"/>
        <end position="314"/>
    </location>
</feature>
<accession>A0A165JDM5</accession>
<keyword evidence="11" id="KW-1185">Reference proteome</keyword>
<keyword evidence="5" id="KW-0804">Transcription</keyword>
<dbReference type="GO" id="GO:0003714">
    <property type="term" value="F:transcription corepressor activity"/>
    <property type="evidence" value="ECO:0007669"/>
    <property type="project" value="InterPro"/>
</dbReference>
<dbReference type="Pfam" id="PF08295">
    <property type="entry name" value="Sin3_corepress"/>
    <property type="match status" value="1"/>
</dbReference>
<protein>
    <recommendedName>
        <fullName evidence="9">Histone deacetylase interacting domain-containing protein</fullName>
    </recommendedName>
</protein>
<dbReference type="InterPro" id="IPR039774">
    <property type="entry name" value="Sin3-like"/>
</dbReference>
<dbReference type="Gene3D" id="1.20.1160.11">
    <property type="entry name" value="Paired amphipathic helix"/>
    <property type="match status" value="3"/>
</dbReference>
<evidence type="ECO:0000256" key="3">
    <source>
        <dbReference type="ARBA" id="ARBA00022737"/>
    </source>
</evidence>
<gene>
    <name evidence="10" type="ORF">L228DRAFT_225794</name>
</gene>
<sequence length="1654" mass="183374">MSSSKDSWPPSAGAGSTGAPQHTDGGQHQHQRPLGGFGSSSSGQQNSPGQPGVPVLPPPSASFFSPTQPNPHSLPTIAGLTQPPSVSPSQGPSHTQQPQPQQPPPQPLGGAPHHPAQQGPGYSLPAIGQAVQAPPSTQTSIDREREMRDRELRERDARERQRQQEEAAMRERDMREREHRERQQREQHVPQPHQNHAGSIPIHQPVASKVPTVIHGPNGILSNLGSSAGPTHPSSHLGGPSSHGSVFGGPPPSQMGEGASRSIMQHPGQGPQPNQPQQQPPQAQGQPQPQMMGIGSAQGPHQMPGGVAGLPQGQQPILNDALSYLDQVKVQFVDQPDVYNRFLDIMKDFKSQAIDTPGVIDRVSTLFAGHPNLIQGFNTFLPPGYRIECGTGDDPNAIRVTTPMGTTVSSMTAGLRPPSIPPSGSLGPGAGPHVARQAYYDQVPRSASTAWGQGPHGAGAPPGIFDPRGPEPVSAYGLVGGLSHGGQPESQTQREQQMIAGPSAGMSHQQEPRAITQLQNAAAAVPGGAGPRQAVMQVSPNGVSGTPLPSSVAGVNGMSPAGQSGLPGSEKRGPVEFNHAISYVNKIKNRFASQPEIYKQFLEILQTYQRESKPIQDVYAQVTHLFNSAPDLLEDFKQFLPESAAQAKAQAAAKQAAEDAAILSNVRNDPSYLAGAHSLPGQQTPGAQRVEARMPPVGNFAPPPSVGKENKKRRAPVGGQVAGISTGGAAPSQPAELVAGGANLAAKFGSVQAGSLSKRAKTHHKPSQPEAPAVSPTLTPALPEPLPPTSSSAASTEEIAFFDRVKKFIGNKQTMNEFLKLCNLFSQDLIAKNVLVHKVSSFIGGNPELMTWFKRFVRYEGGDEVIENKPRPESERVTLSNCRGLGPSYRLLPKRERLRPCSGRDELCWQVLNDEWASHPTWASEDSGFVAHRKNIFEEGLHRIEEERHDYDFNIETCLRTIQLLEPIAQQIALMSEEERKTFTLPKGLGGQSETIPQRVIKKIYNRERGQQVIDDMFLRPCAVVPIVLFRLKQKAEEWKASQREWDKVWREQTQKMYWRSLDHQGIHAKQADKKRFQTKTLREEIYTKLEEQKRQRLIPWSTVPKYQFAYTFEDTEVILDAVHLLLTHLEYAHPGNVSDHQKLKNVIEDFIPAFFSLDPEKFQQHMKDTYLNGSPANEDMEDETPGSEEAPSSRSRRGQNASKSDLLRGVLQRGRNSKSSRKEKEGSAMSGSKESTPDISSAVEDEISRPVENGTGSVTPTETTVEKWIEHPVSGNIRSKRNVPPNGPYKRDTYNLYCNLNVYCFFRMFQVLYERLSQIKQYEDNVHEDIRRAMLPKPARDLKAIDKLPSDFFEDISPSANYYHQVRRMCEEVVKGEMDMSHLEDALRRYYRPVGWQLYTLEKLLSTLTRFALAILISDAKDRSNDIINLFLKDREKEETTHQTELNYRKQVEKLTKDGDIFRITYNAPTTKTTVQVFKKDDTTFDTDELTAEAKWSYYISSYTMVEPTEGIPLEKLRMPFLKRNLPPQSDSDTELAARYTPQETNENLVIRVCVNSYKILYEPNTTEWWYHAPKSVSENAEVSQQAERIKEKRNSRFQEKFIMNNEWMKGLSRDEVDRKNEDFNTWIRDGVTASQKDGSGPVKDDDEAMADV</sequence>
<dbReference type="OMA" id="MCEEVIK"/>
<organism evidence="10 11">
    <name type="scientific">Xylona heveae (strain CBS 132557 / TC161)</name>
    <dbReference type="NCBI Taxonomy" id="1328760"/>
    <lineage>
        <taxon>Eukaryota</taxon>
        <taxon>Fungi</taxon>
        <taxon>Dikarya</taxon>
        <taxon>Ascomycota</taxon>
        <taxon>Pezizomycotina</taxon>
        <taxon>Xylonomycetes</taxon>
        <taxon>Xylonales</taxon>
        <taxon>Xylonaceae</taxon>
        <taxon>Xylona</taxon>
    </lineage>
</organism>
<evidence type="ECO:0000313" key="10">
    <source>
        <dbReference type="EMBL" id="KZF26100.1"/>
    </source>
</evidence>
<dbReference type="GO" id="GO:0010628">
    <property type="term" value="P:positive regulation of gene expression"/>
    <property type="evidence" value="ECO:0007669"/>
    <property type="project" value="UniProtKB-ARBA"/>
</dbReference>
<dbReference type="FunCoup" id="A0A165JDM5">
    <property type="interactions" value="1057"/>
</dbReference>
<dbReference type="OrthoDB" id="10265969at2759"/>
<evidence type="ECO:0000256" key="6">
    <source>
        <dbReference type="ARBA" id="ARBA00023242"/>
    </source>
</evidence>
<feature type="region of interest" description="Disordered" evidence="8">
    <location>
        <begin position="447"/>
        <end position="498"/>
    </location>
</feature>
<feature type="compositionally biased region" description="Polar residues" evidence="8">
    <location>
        <begin position="1230"/>
        <end position="1240"/>
    </location>
</feature>
<evidence type="ECO:0000259" key="9">
    <source>
        <dbReference type="SMART" id="SM00761"/>
    </source>
</evidence>
<proteinExistence type="predicted"/>
<dbReference type="STRING" id="1328760.A0A165JDM5"/>
<feature type="domain" description="Histone deacetylase interacting" evidence="9">
    <location>
        <begin position="881"/>
        <end position="982"/>
    </location>
</feature>
<dbReference type="FunFam" id="1.20.1160.11:FF:000003">
    <property type="entry name" value="Paired amphipathic helix SIN3-like protein"/>
    <property type="match status" value="1"/>
</dbReference>
<feature type="region of interest" description="Disordered" evidence="8">
    <location>
        <begin position="755"/>
        <end position="793"/>
    </location>
</feature>
<dbReference type="FunFam" id="1.20.1160.11:FF:000002">
    <property type="entry name" value="Paired amphipathic helix protein SIN3"/>
    <property type="match status" value="1"/>
</dbReference>
<feature type="region of interest" description="Disordered" evidence="8">
    <location>
        <begin position="1630"/>
        <end position="1654"/>
    </location>
</feature>
<dbReference type="Pfam" id="PF16879">
    <property type="entry name" value="Sin3a_C"/>
    <property type="match status" value="1"/>
</dbReference>
<keyword evidence="6 7" id="KW-0539">Nucleus</keyword>
<feature type="compositionally biased region" description="Low complexity" evidence="8">
    <location>
        <begin position="450"/>
        <end position="463"/>
    </location>
</feature>
<feature type="compositionally biased region" description="Polar residues" evidence="8">
    <location>
        <begin position="1255"/>
        <end position="1264"/>
    </location>
</feature>
<evidence type="ECO:0000256" key="4">
    <source>
        <dbReference type="ARBA" id="ARBA00023015"/>
    </source>
</evidence>
<evidence type="ECO:0000256" key="1">
    <source>
        <dbReference type="ARBA" id="ARBA00004123"/>
    </source>
</evidence>
<comment type="subcellular location">
    <subcellularLocation>
        <location evidence="1 7">Nucleus</location>
    </subcellularLocation>
</comment>
<keyword evidence="2" id="KW-0678">Repressor</keyword>
<keyword evidence="3" id="KW-0677">Repeat</keyword>
<evidence type="ECO:0000256" key="5">
    <source>
        <dbReference type="ARBA" id="ARBA00023163"/>
    </source>
</evidence>
<dbReference type="InterPro" id="IPR031693">
    <property type="entry name" value="Sin3_C"/>
</dbReference>
<dbReference type="FunFam" id="1.20.1160.11:FF:000001">
    <property type="entry name" value="Paired amphipathic helix protein Sin3"/>
    <property type="match status" value="1"/>
</dbReference>
<keyword evidence="4" id="KW-0805">Transcription regulation</keyword>
<dbReference type="PROSITE" id="PS51477">
    <property type="entry name" value="PAH"/>
    <property type="match status" value="2"/>
</dbReference>
<dbReference type="SMART" id="SM00761">
    <property type="entry name" value="HDAC_interact"/>
    <property type="match status" value="1"/>
</dbReference>
<feature type="compositionally biased region" description="Polar residues" evidence="8">
    <location>
        <begin position="62"/>
        <end position="73"/>
    </location>
</feature>
<dbReference type="SUPFAM" id="SSF47762">
    <property type="entry name" value="PAH2 domain"/>
    <property type="match status" value="3"/>
</dbReference>
<dbReference type="GO" id="GO:0000122">
    <property type="term" value="P:negative regulation of transcription by RNA polymerase II"/>
    <property type="evidence" value="ECO:0007669"/>
    <property type="project" value="TreeGrafter"/>
</dbReference>
<evidence type="ECO:0000256" key="8">
    <source>
        <dbReference type="SAM" id="MobiDB-lite"/>
    </source>
</evidence>
<feature type="compositionally biased region" description="Basic and acidic residues" evidence="8">
    <location>
        <begin position="141"/>
        <end position="188"/>
    </location>
</feature>
<dbReference type="InterPro" id="IPR036600">
    <property type="entry name" value="PAH_sf"/>
</dbReference>
<dbReference type="Pfam" id="PF02671">
    <property type="entry name" value="PAH"/>
    <property type="match status" value="3"/>
</dbReference>
<dbReference type="InParanoid" id="A0A165JDM5"/>
<feature type="region of interest" description="Disordered" evidence="8">
    <location>
        <begin position="693"/>
        <end position="714"/>
    </location>
</feature>
<feature type="compositionally biased region" description="Polar residues" evidence="8">
    <location>
        <begin position="18"/>
        <end position="28"/>
    </location>
</feature>
<feature type="compositionally biased region" description="Low complexity" evidence="8">
    <location>
        <begin position="229"/>
        <end position="245"/>
    </location>
</feature>
<reference evidence="10 11" key="1">
    <citation type="journal article" date="2016" name="Fungal Biol.">
        <title>The genome of Xylona heveae provides a window into fungal endophytism.</title>
        <authorList>
            <person name="Gazis R."/>
            <person name="Kuo A."/>
            <person name="Riley R."/>
            <person name="LaButti K."/>
            <person name="Lipzen A."/>
            <person name="Lin J."/>
            <person name="Amirebrahimi M."/>
            <person name="Hesse C.N."/>
            <person name="Spatafora J.W."/>
            <person name="Henrissat B."/>
            <person name="Hainaut M."/>
            <person name="Grigoriev I.V."/>
            <person name="Hibbett D.S."/>
        </authorList>
    </citation>
    <scope>NUCLEOTIDE SEQUENCE [LARGE SCALE GENOMIC DNA]</scope>
    <source>
        <strain evidence="10 11">TC161</strain>
    </source>
</reference>
<dbReference type="EMBL" id="KV407454">
    <property type="protein sequence ID" value="KZF26100.1"/>
    <property type="molecule type" value="Genomic_DNA"/>
</dbReference>
<dbReference type="PANTHER" id="PTHR12346:SF0">
    <property type="entry name" value="SIN3A, ISOFORM G"/>
    <property type="match status" value="1"/>
</dbReference>
<feature type="compositionally biased region" description="Low complexity" evidence="8">
    <location>
        <begin position="39"/>
        <end position="53"/>
    </location>
</feature>
<feature type="compositionally biased region" description="Low complexity" evidence="8">
    <location>
        <begin position="82"/>
        <end position="99"/>
    </location>
</feature>
<feature type="compositionally biased region" description="Low complexity" evidence="8">
    <location>
        <begin position="265"/>
        <end position="290"/>
    </location>
</feature>
<name>A0A165JDM5_XYLHT</name>
<dbReference type="GeneID" id="28895533"/>
<dbReference type="Proteomes" id="UP000076632">
    <property type="component" value="Unassembled WGS sequence"/>
</dbReference>
<feature type="compositionally biased region" description="Polar residues" evidence="8">
    <location>
        <begin position="1191"/>
        <end position="1204"/>
    </location>
</feature>
<dbReference type="RefSeq" id="XP_018191655.1">
    <property type="nucleotide sequence ID" value="XM_018330396.1"/>
</dbReference>
<feature type="region of interest" description="Disordered" evidence="8">
    <location>
        <begin position="1170"/>
        <end position="1264"/>
    </location>
</feature>
<evidence type="ECO:0000256" key="2">
    <source>
        <dbReference type="ARBA" id="ARBA00022491"/>
    </source>
</evidence>
<dbReference type="GO" id="GO:0033698">
    <property type="term" value="C:Rpd3L complex"/>
    <property type="evidence" value="ECO:0007669"/>
    <property type="project" value="UniProtKB-ARBA"/>
</dbReference>
<evidence type="ECO:0000256" key="7">
    <source>
        <dbReference type="PROSITE-ProRule" id="PRU00810"/>
    </source>
</evidence>
<evidence type="ECO:0000313" key="11">
    <source>
        <dbReference type="Proteomes" id="UP000076632"/>
    </source>
</evidence>